<dbReference type="GO" id="GO:0046872">
    <property type="term" value="F:metal ion binding"/>
    <property type="evidence" value="ECO:0007669"/>
    <property type="project" value="UniProtKB-KW"/>
</dbReference>
<dbReference type="UniPathway" id="UPA00232"/>
<keyword evidence="5" id="KW-0460">Magnesium</keyword>
<feature type="binding site" evidence="5">
    <location>
        <position position="107"/>
    </location>
    <ligand>
        <name>S-adenosyl-L-methionine</name>
        <dbReference type="ChEBI" id="CHEBI:59789"/>
    </ligand>
</feature>
<dbReference type="GO" id="GO:0061542">
    <property type="term" value="F:3-demethylubiquinol 3-O-methyltransferase activity"/>
    <property type="evidence" value="ECO:0007669"/>
    <property type="project" value="UniProtKB-UniRule"/>
</dbReference>
<dbReference type="PROSITE" id="PS51257">
    <property type="entry name" value="PROKAR_LIPOPROTEIN"/>
    <property type="match status" value="1"/>
</dbReference>
<keyword evidence="5" id="KW-0999">Mitochondrion inner membrane</keyword>
<dbReference type="AlphaFoldDB" id="A0A383V1C3"/>
<evidence type="ECO:0000256" key="4">
    <source>
        <dbReference type="ARBA" id="ARBA00022691"/>
    </source>
</evidence>
<comment type="pathway">
    <text evidence="5">Cofactor biosynthesis; ubiquinone biosynthesis.</text>
</comment>
<keyword evidence="2 5" id="KW-0808">Transferase</keyword>
<evidence type="ECO:0000256" key="1">
    <source>
        <dbReference type="ARBA" id="ARBA00022603"/>
    </source>
</evidence>
<keyword evidence="5" id="KW-0479">Metal-binding</keyword>
<name>A0A383V1C3_BLUHO</name>
<comment type="subcellular location">
    <subcellularLocation>
        <location evidence="5">Mitochondrion inner membrane</location>
        <topology evidence="5">Peripheral membrane protein</topology>
        <orientation evidence="5">Matrix side</orientation>
    </subcellularLocation>
</comment>
<protein>
    <recommendedName>
        <fullName evidence="5">Ubiquinone biosynthesis O-methyltransferase, mitochondrial</fullName>
    </recommendedName>
    <alternativeName>
        <fullName evidence="5">3-demethylubiquinol 3-O-methyltransferase</fullName>
        <ecNumber evidence="5">2.1.1.64</ecNumber>
    </alternativeName>
    <alternativeName>
        <fullName evidence="5">3-demethylubiquinone 3-O-methyltransferase</fullName>
        <ecNumber evidence="5">2.1.1.-</ecNumber>
    </alternativeName>
    <alternativeName>
        <fullName evidence="5">Polyprenyldihydroxybenzoate methyltransferase</fullName>
        <ecNumber evidence="5">2.1.1.114</ecNumber>
    </alternativeName>
</protein>
<evidence type="ECO:0000313" key="7">
    <source>
        <dbReference type="Proteomes" id="UP000275772"/>
    </source>
</evidence>
<dbReference type="VEuPathDB" id="FungiDB:BLGHR1_17227"/>
<comment type="cofactor">
    <cofactor evidence="5">
        <name>Mg(2+)</name>
        <dbReference type="ChEBI" id="CHEBI:18420"/>
    </cofactor>
</comment>
<dbReference type="HAMAP" id="MF_00472">
    <property type="entry name" value="UbiG"/>
    <property type="match status" value="1"/>
</dbReference>
<comment type="catalytic activity">
    <reaction evidence="5">
        <text>a 3-demethylubiquinone + S-adenosyl-L-methionine = a ubiquinone + S-adenosyl-L-homocysteine</text>
        <dbReference type="Rhea" id="RHEA:81215"/>
        <dbReference type="Rhea" id="RHEA-COMP:9565"/>
        <dbReference type="Rhea" id="RHEA-COMP:19654"/>
        <dbReference type="ChEBI" id="CHEBI:16389"/>
        <dbReference type="ChEBI" id="CHEBI:57856"/>
        <dbReference type="ChEBI" id="CHEBI:59789"/>
        <dbReference type="ChEBI" id="CHEBI:231825"/>
    </reaction>
</comment>
<evidence type="ECO:0000256" key="2">
    <source>
        <dbReference type="ARBA" id="ARBA00022679"/>
    </source>
</evidence>
<feature type="binding site" evidence="5">
    <location>
        <position position="80"/>
    </location>
    <ligand>
        <name>S-adenosyl-L-methionine</name>
        <dbReference type="ChEBI" id="CHEBI:59789"/>
    </ligand>
</feature>
<dbReference type="Gene3D" id="3.40.50.150">
    <property type="entry name" value="Vaccinia Virus protein VP39"/>
    <property type="match status" value="1"/>
</dbReference>
<comment type="catalytic activity">
    <reaction evidence="5">
        <text>a 3,4-dihydroxy-5-(all-trans-polyprenyl)benzoate + S-adenosyl-L-methionine = a 4-hydroxy-3-methoxy-5-(all-trans-polyprenyl)benzoate + S-adenosyl-L-homocysteine + H(+)</text>
        <dbReference type="Rhea" id="RHEA:44452"/>
        <dbReference type="Rhea" id="RHEA-COMP:10930"/>
        <dbReference type="Rhea" id="RHEA-COMP:10931"/>
        <dbReference type="ChEBI" id="CHEBI:15378"/>
        <dbReference type="ChEBI" id="CHEBI:57856"/>
        <dbReference type="ChEBI" id="CHEBI:59789"/>
        <dbReference type="ChEBI" id="CHEBI:64694"/>
        <dbReference type="ChEBI" id="CHEBI:84443"/>
        <dbReference type="EC" id="2.1.1.114"/>
    </reaction>
</comment>
<evidence type="ECO:0000313" key="6">
    <source>
        <dbReference type="EMBL" id="SZF06423.1"/>
    </source>
</evidence>
<gene>
    <name evidence="5" type="primary">COQ3</name>
    <name evidence="6" type="ORF">BLGHR1_17227</name>
</gene>
<feature type="binding site" evidence="5">
    <location>
        <position position="179"/>
    </location>
    <ligand>
        <name>S-adenosyl-L-methionine</name>
        <dbReference type="ChEBI" id="CHEBI:59789"/>
    </ligand>
</feature>
<dbReference type="GO" id="GO:0010420">
    <property type="term" value="F:polyprenyldihydroxybenzoate methyltransferase activity"/>
    <property type="evidence" value="ECO:0007669"/>
    <property type="project" value="UniProtKB-UniRule"/>
</dbReference>
<keyword evidence="1 5" id="KW-0489">Methyltransferase</keyword>
<feature type="binding site" evidence="5">
    <location>
        <position position="183"/>
    </location>
    <ligand>
        <name>Mg(2+)</name>
        <dbReference type="ChEBI" id="CHEBI:18420"/>
    </ligand>
</feature>
<feature type="binding site" evidence="5">
    <location>
        <position position="180"/>
    </location>
    <ligand>
        <name>Mg(2+)</name>
        <dbReference type="ChEBI" id="CHEBI:18420"/>
    </ligand>
</feature>
<dbReference type="InterPro" id="IPR002475">
    <property type="entry name" value="Bcl2-like"/>
</dbReference>
<dbReference type="EC" id="2.1.1.114" evidence="5"/>
<comment type="subunit">
    <text evidence="5">Component of a multi-subunit COQ enzyme complex, composed of at least COQ3, COQ4, COQ5, COQ6, COQ7 and COQ9.</text>
</comment>
<keyword evidence="5" id="KW-0496">Mitochondrion</keyword>
<feature type="binding site" evidence="5">
    <location>
        <position position="130"/>
    </location>
    <ligand>
        <name>S-adenosyl-L-methionine</name>
        <dbReference type="ChEBI" id="CHEBI:59789"/>
    </ligand>
</feature>
<dbReference type="EMBL" id="UNSH01000097">
    <property type="protein sequence ID" value="SZF06423.1"/>
    <property type="molecule type" value="Genomic_DNA"/>
</dbReference>
<dbReference type="InterPro" id="IPR010233">
    <property type="entry name" value="UbiG_MeTrfase"/>
</dbReference>
<dbReference type="Proteomes" id="UP000275772">
    <property type="component" value="Unassembled WGS sequence"/>
</dbReference>
<dbReference type="PROSITE" id="PS50062">
    <property type="entry name" value="BCL2_FAMILY"/>
    <property type="match status" value="1"/>
</dbReference>
<sequence>MAIPRSIGSLPHTSIISCLRSVGKRYVLHQPTSLSRPNFRSLHQESSVNPSEVAHFNALASTWWDPHGPSRLLHLMNPLRHDFIAHCHATQHQSPSVGQKLRYLDVGCGGGIFAESAARLSQVSSVTAIDPSTEVLAVAKAHARRDPALKGKLHYQNTAIEDLATPASAADQYDILSLFEVIEHISHPAPFILRCSPFVKPGGWMVFSTIARTWISWFTTIAVAEYGIRIVPPGTHDWQKYINEEELRTWFQQQGGWHNPQVMGVVYIPGIGWRPVNGSERACNYFFAIQKQLQ</sequence>
<comment type="catalytic activity">
    <reaction evidence="5">
        <text>a 3-demethylubiquinol + S-adenosyl-L-methionine = a ubiquinol + S-adenosyl-L-homocysteine + H(+)</text>
        <dbReference type="Rhea" id="RHEA:44380"/>
        <dbReference type="Rhea" id="RHEA-COMP:9566"/>
        <dbReference type="Rhea" id="RHEA-COMP:10914"/>
        <dbReference type="ChEBI" id="CHEBI:15378"/>
        <dbReference type="ChEBI" id="CHEBI:17976"/>
        <dbReference type="ChEBI" id="CHEBI:57856"/>
        <dbReference type="ChEBI" id="CHEBI:59789"/>
        <dbReference type="ChEBI" id="CHEBI:84422"/>
        <dbReference type="EC" id="2.1.1.64"/>
    </reaction>
</comment>
<proteinExistence type="inferred from homology"/>
<comment type="function">
    <text evidence="5">O-methyltransferase required for two non-consecutive steps during ubiquinone biosynthesis. Catalyzes the 2 O-methylation of 3,4-dihydroxy-5-(all-trans-polyprenyl)benzoic acid into 4-hydroxy-3-methoxy-5-(all-trans-polyprenyl)benzoic acid. Also catalyzes the last step of ubiquinone biosynthesis by mediating methylation of 3-demethylubiquinone into ubiquinone. Also able to mediate the methylation of 3-demethylubiquinol into ubiquinol.</text>
</comment>
<dbReference type="GO" id="GO:0032259">
    <property type="term" value="P:methylation"/>
    <property type="evidence" value="ECO:0007669"/>
    <property type="project" value="UniProtKB-KW"/>
</dbReference>
<dbReference type="Pfam" id="PF13489">
    <property type="entry name" value="Methyltransf_23"/>
    <property type="match status" value="1"/>
</dbReference>
<keyword evidence="5" id="KW-0472">Membrane</keyword>
<dbReference type="CDD" id="cd02440">
    <property type="entry name" value="AdoMet_MTases"/>
    <property type="match status" value="1"/>
</dbReference>
<dbReference type="GO" id="GO:0120537">
    <property type="term" value="F:3-demethylubiquinone 3-O-methyltransferase activity"/>
    <property type="evidence" value="ECO:0007669"/>
    <property type="project" value="RHEA"/>
</dbReference>
<accession>A0A383V1C3</accession>
<reference evidence="6 7" key="1">
    <citation type="submission" date="2017-11" db="EMBL/GenBank/DDBJ databases">
        <authorList>
            <person name="Kracher B."/>
        </authorList>
    </citation>
    <scope>NUCLEOTIDE SEQUENCE [LARGE SCALE GENOMIC DNA]</scope>
    <source>
        <strain evidence="6 7">RACE1</strain>
    </source>
</reference>
<dbReference type="PANTHER" id="PTHR43464">
    <property type="entry name" value="METHYLTRANSFERASE"/>
    <property type="match status" value="1"/>
</dbReference>
<organism evidence="6 7">
    <name type="scientific">Blumeria hordei</name>
    <name type="common">Barley powdery mildew</name>
    <name type="synonym">Blumeria graminis f. sp. hordei</name>
    <dbReference type="NCBI Taxonomy" id="2867405"/>
    <lineage>
        <taxon>Eukaryota</taxon>
        <taxon>Fungi</taxon>
        <taxon>Dikarya</taxon>
        <taxon>Ascomycota</taxon>
        <taxon>Pezizomycotina</taxon>
        <taxon>Leotiomycetes</taxon>
        <taxon>Erysiphales</taxon>
        <taxon>Erysiphaceae</taxon>
        <taxon>Blumeria</taxon>
    </lineage>
</organism>
<dbReference type="EC" id="2.1.1.64" evidence="5"/>
<dbReference type="PANTHER" id="PTHR43464:SF19">
    <property type="entry name" value="UBIQUINONE BIOSYNTHESIS O-METHYLTRANSFERASE, MITOCHONDRIAL"/>
    <property type="match status" value="1"/>
</dbReference>
<evidence type="ECO:0000256" key="3">
    <source>
        <dbReference type="ARBA" id="ARBA00022688"/>
    </source>
</evidence>
<evidence type="ECO:0000256" key="5">
    <source>
        <dbReference type="HAMAP-Rule" id="MF_03190"/>
    </source>
</evidence>
<keyword evidence="4 5" id="KW-0949">S-adenosyl-L-methionine</keyword>
<dbReference type="NCBIfam" id="TIGR01983">
    <property type="entry name" value="UbiG"/>
    <property type="match status" value="1"/>
</dbReference>
<dbReference type="GO" id="GO:0031314">
    <property type="term" value="C:extrinsic component of mitochondrial inner membrane"/>
    <property type="evidence" value="ECO:0007669"/>
    <property type="project" value="UniProtKB-UniRule"/>
</dbReference>
<comment type="similarity">
    <text evidence="5">Belongs to the class I-like SAM-binding methyltransferase superfamily. UbiG/COQ3 family.</text>
</comment>
<dbReference type="SUPFAM" id="SSF53335">
    <property type="entry name" value="S-adenosyl-L-methionine-dependent methyltransferases"/>
    <property type="match status" value="1"/>
</dbReference>
<feature type="binding site" evidence="5">
    <location>
        <position position="184"/>
    </location>
    <ligand>
        <name>Mg(2+)</name>
        <dbReference type="ChEBI" id="CHEBI:18420"/>
    </ligand>
</feature>
<keyword evidence="3 5" id="KW-0831">Ubiquinone biosynthesis</keyword>
<dbReference type="InterPro" id="IPR029063">
    <property type="entry name" value="SAM-dependent_MTases_sf"/>
</dbReference>
<dbReference type="EC" id="2.1.1.-" evidence="5"/>